<accession>A0A1L9S9L1</accession>
<feature type="compositionally biased region" description="Low complexity" evidence="4">
    <location>
        <begin position="551"/>
        <end position="564"/>
    </location>
</feature>
<dbReference type="GO" id="GO:0005856">
    <property type="term" value="C:cytoskeleton"/>
    <property type="evidence" value="ECO:0007669"/>
    <property type="project" value="UniProtKB-SubCell"/>
</dbReference>
<comment type="subcellular location">
    <subcellularLocation>
        <location evidence="1">Cytoplasm</location>
        <location evidence="1">Cytoskeleton</location>
    </subcellularLocation>
</comment>
<feature type="compositionally biased region" description="Low complexity" evidence="4">
    <location>
        <begin position="703"/>
        <end position="718"/>
    </location>
</feature>
<feature type="region of interest" description="Disordered" evidence="4">
    <location>
        <begin position="351"/>
        <end position="447"/>
    </location>
</feature>
<dbReference type="Proteomes" id="UP000184188">
    <property type="component" value="Unassembled WGS sequence"/>
</dbReference>
<evidence type="ECO:0000313" key="6">
    <source>
        <dbReference type="EMBL" id="OJJ43844.1"/>
    </source>
</evidence>
<feature type="region of interest" description="Disordered" evidence="4">
    <location>
        <begin position="1"/>
        <end position="39"/>
    </location>
</feature>
<evidence type="ECO:0000256" key="3">
    <source>
        <dbReference type="ARBA" id="ARBA00023212"/>
    </source>
</evidence>
<feature type="region of interest" description="Disordered" evidence="4">
    <location>
        <begin position="1055"/>
        <end position="1086"/>
    </location>
</feature>
<dbReference type="EMBL" id="KV878350">
    <property type="protein sequence ID" value="OJJ43844.1"/>
    <property type="molecule type" value="Genomic_DNA"/>
</dbReference>
<feature type="compositionally biased region" description="Basic and acidic residues" evidence="4">
    <location>
        <begin position="726"/>
        <end position="742"/>
    </location>
</feature>
<feature type="region of interest" description="Disordered" evidence="4">
    <location>
        <begin position="112"/>
        <end position="134"/>
    </location>
</feature>
<feature type="compositionally biased region" description="Basic and acidic residues" evidence="4">
    <location>
        <begin position="1230"/>
        <end position="1241"/>
    </location>
</feature>
<keyword evidence="3" id="KW-0206">Cytoskeleton</keyword>
<dbReference type="InterPro" id="IPR003108">
    <property type="entry name" value="GAR_dom"/>
</dbReference>
<feature type="compositionally biased region" description="Low complexity" evidence="4">
    <location>
        <begin position="783"/>
        <end position="796"/>
    </location>
</feature>
<reference evidence="7" key="1">
    <citation type="journal article" date="2017" name="Genome Biol.">
        <title>Comparative genomics reveals high biological diversity and specific adaptations in the industrially and medically important fungal genus Aspergillus.</title>
        <authorList>
            <person name="de Vries R.P."/>
            <person name="Riley R."/>
            <person name="Wiebenga A."/>
            <person name="Aguilar-Osorio G."/>
            <person name="Amillis S."/>
            <person name="Uchima C.A."/>
            <person name="Anderluh G."/>
            <person name="Asadollahi M."/>
            <person name="Askin M."/>
            <person name="Barry K."/>
            <person name="Battaglia E."/>
            <person name="Bayram O."/>
            <person name="Benocci T."/>
            <person name="Braus-Stromeyer S.A."/>
            <person name="Caldana C."/>
            <person name="Canovas D."/>
            <person name="Cerqueira G.C."/>
            <person name="Chen F."/>
            <person name="Chen W."/>
            <person name="Choi C."/>
            <person name="Clum A."/>
            <person name="Dos Santos R.A."/>
            <person name="Damasio A.R."/>
            <person name="Diallinas G."/>
            <person name="Emri T."/>
            <person name="Fekete E."/>
            <person name="Flipphi M."/>
            <person name="Freyberg S."/>
            <person name="Gallo A."/>
            <person name="Gournas C."/>
            <person name="Habgood R."/>
            <person name="Hainaut M."/>
            <person name="Harispe M.L."/>
            <person name="Henrissat B."/>
            <person name="Hilden K.S."/>
            <person name="Hope R."/>
            <person name="Hossain A."/>
            <person name="Karabika E."/>
            <person name="Karaffa L."/>
            <person name="Karanyi Z."/>
            <person name="Krasevec N."/>
            <person name="Kuo A."/>
            <person name="Kusch H."/>
            <person name="LaButti K."/>
            <person name="Lagendijk E.L."/>
            <person name="Lapidus A."/>
            <person name="Levasseur A."/>
            <person name="Lindquist E."/>
            <person name="Lipzen A."/>
            <person name="Logrieco A.F."/>
            <person name="MacCabe A."/>
            <person name="Maekelae M.R."/>
            <person name="Malavazi I."/>
            <person name="Melin P."/>
            <person name="Meyer V."/>
            <person name="Mielnichuk N."/>
            <person name="Miskei M."/>
            <person name="Molnar A.P."/>
            <person name="Mule G."/>
            <person name="Ngan C.Y."/>
            <person name="Orejas M."/>
            <person name="Orosz E."/>
            <person name="Ouedraogo J.P."/>
            <person name="Overkamp K.M."/>
            <person name="Park H.-S."/>
            <person name="Perrone G."/>
            <person name="Piumi F."/>
            <person name="Punt P.J."/>
            <person name="Ram A.F."/>
            <person name="Ramon A."/>
            <person name="Rauscher S."/>
            <person name="Record E."/>
            <person name="Riano-Pachon D.M."/>
            <person name="Robert V."/>
            <person name="Roehrig J."/>
            <person name="Ruller R."/>
            <person name="Salamov A."/>
            <person name="Salih N.S."/>
            <person name="Samson R.A."/>
            <person name="Sandor E."/>
            <person name="Sanguinetti M."/>
            <person name="Schuetze T."/>
            <person name="Sepcic K."/>
            <person name="Shelest E."/>
            <person name="Sherlock G."/>
            <person name="Sophianopoulou V."/>
            <person name="Squina F.M."/>
            <person name="Sun H."/>
            <person name="Susca A."/>
            <person name="Todd R.B."/>
            <person name="Tsang A."/>
            <person name="Unkles S.E."/>
            <person name="van de Wiele N."/>
            <person name="van Rossen-Uffink D."/>
            <person name="Oliveira J.V."/>
            <person name="Vesth T.C."/>
            <person name="Visser J."/>
            <person name="Yu J.-H."/>
            <person name="Zhou M."/>
            <person name="Andersen M.R."/>
            <person name="Archer D.B."/>
            <person name="Baker S.E."/>
            <person name="Benoit I."/>
            <person name="Brakhage A.A."/>
            <person name="Braus G.H."/>
            <person name="Fischer R."/>
            <person name="Frisvad J.C."/>
            <person name="Goldman G.H."/>
            <person name="Houbraken J."/>
            <person name="Oakley B."/>
            <person name="Pocsi I."/>
            <person name="Scazzocchio C."/>
            <person name="Seiboth B."/>
            <person name="vanKuyk P.A."/>
            <person name="Wortman J."/>
            <person name="Dyer P.S."/>
            <person name="Grigoriev I.V."/>
        </authorList>
    </citation>
    <scope>NUCLEOTIDE SEQUENCE [LARGE SCALE GENOMIC DNA]</scope>
    <source>
        <strain evidence="7">CBS 506.65</strain>
    </source>
</reference>
<feature type="compositionally biased region" description="Polar residues" evidence="4">
    <location>
        <begin position="20"/>
        <end position="39"/>
    </location>
</feature>
<dbReference type="RefSeq" id="XP_022578354.1">
    <property type="nucleotide sequence ID" value="XM_022729894.1"/>
</dbReference>
<dbReference type="PROSITE" id="PS51460">
    <property type="entry name" value="GAR"/>
    <property type="match status" value="1"/>
</dbReference>
<evidence type="ECO:0000256" key="4">
    <source>
        <dbReference type="SAM" id="MobiDB-lite"/>
    </source>
</evidence>
<feature type="region of interest" description="Disordered" evidence="4">
    <location>
        <begin position="877"/>
        <end position="982"/>
    </location>
</feature>
<evidence type="ECO:0000256" key="2">
    <source>
        <dbReference type="ARBA" id="ARBA00022490"/>
    </source>
</evidence>
<feature type="region of interest" description="Disordered" evidence="4">
    <location>
        <begin position="465"/>
        <end position="811"/>
    </location>
</feature>
<evidence type="ECO:0000256" key="1">
    <source>
        <dbReference type="ARBA" id="ARBA00004245"/>
    </source>
</evidence>
<feature type="compositionally biased region" description="Polar residues" evidence="4">
    <location>
        <begin position="1265"/>
        <end position="1274"/>
    </location>
</feature>
<feature type="compositionally biased region" description="Polar residues" evidence="4">
    <location>
        <begin position="682"/>
        <end position="691"/>
    </location>
</feature>
<feature type="compositionally biased region" description="Polar residues" evidence="4">
    <location>
        <begin position="376"/>
        <end position="390"/>
    </location>
</feature>
<dbReference type="InterPro" id="IPR036534">
    <property type="entry name" value="GAR_dom_sf"/>
</dbReference>
<dbReference type="GO" id="GO:0008017">
    <property type="term" value="F:microtubule binding"/>
    <property type="evidence" value="ECO:0007669"/>
    <property type="project" value="InterPro"/>
</dbReference>
<dbReference type="STRING" id="1073090.A0A1L9S9L1"/>
<evidence type="ECO:0000259" key="5">
    <source>
        <dbReference type="PROSITE" id="PS51460"/>
    </source>
</evidence>
<evidence type="ECO:0000313" key="7">
    <source>
        <dbReference type="Proteomes" id="UP000184188"/>
    </source>
</evidence>
<feature type="region of interest" description="Disordered" evidence="4">
    <location>
        <begin position="1265"/>
        <end position="1298"/>
    </location>
</feature>
<keyword evidence="7" id="KW-1185">Reference proteome</keyword>
<dbReference type="PANTHER" id="PTHR24216">
    <property type="entry name" value="PAXILLIN-RELATED"/>
    <property type="match status" value="1"/>
</dbReference>
<feature type="domain" description="GAR" evidence="5">
    <location>
        <begin position="1083"/>
        <end position="1158"/>
    </location>
</feature>
<dbReference type="VEuPathDB" id="FungiDB:ASPZODRAFT_73491"/>
<feature type="compositionally biased region" description="Polar residues" evidence="4">
    <location>
        <begin position="914"/>
        <end position="926"/>
    </location>
</feature>
<dbReference type="OrthoDB" id="5409589at2759"/>
<feature type="compositionally biased region" description="Polar residues" evidence="4">
    <location>
        <begin position="945"/>
        <end position="954"/>
    </location>
</feature>
<protein>
    <recommendedName>
        <fullName evidence="5">GAR domain-containing protein</fullName>
    </recommendedName>
</protein>
<feature type="compositionally biased region" description="Polar residues" evidence="4">
    <location>
        <begin position="651"/>
        <end position="673"/>
    </location>
</feature>
<name>A0A1L9S9L1_9EURO</name>
<keyword evidence="2" id="KW-0963">Cytoplasm</keyword>
<proteinExistence type="predicted"/>
<dbReference type="SUPFAM" id="SSF143575">
    <property type="entry name" value="GAS2 domain-like"/>
    <property type="match status" value="1"/>
</dbReference>
<sequence>MASGRLSPMRPLLSGHARTDSQASDKTLTPSSYHATDPLLSSLSPEATIAALSSTDLVPTTEKTAHDILWKSISKVSAAERALGIRAAIAAQQLNRWYKEVQEWQWPKGTDAHLGKGFVPPPPSSSSPPPSTTVDVHRDYYGSLPAEVVEQHEKRVEEIRDGMDGLNVEELKEHVLNAHIPARSRPSSSTSTISVPPPLSYVQLSDFTAIITATILRALPFLSRLNRLLSTWDVRLLVLRQIPGLLHALKFARAALDSSFASIRSPNPPSENDDCYSRVTFHARRAEMEAMVVATGRRMDRILDSLDGREDALPEAWIDDLEAIESDFSTWVVEAERQTVENEWKRFKAPKKEENIQQRPTTDPVIKPVDQEPESVVNNGGSAPSKSIIDQRQPIHSLMETIDEEEPSEVPRPSDTVEPLADTTLPASGYSSENEHSDSTDVSTDAVKDNNDSCVLLEQETEVLLPPCESQANPASITTSLEPETEPETEPVERLDVPTFNPETVNPEACQAETPISGDHTEAKSPISIQIDHPLVEDDTSPQDPVETSESLSSKNNGEASSSSDESEAQIVLDSKLESTTRSLARPASPSKIESNLIEVTVETSPTLPSPTVEHPVIQDEVLLPPPPSSSHQLQSTTDLVEQKSTDCVIETTTPARSITKATPESTPTNSVIIHTEHRPSSAASEKLTNFSSTSTSPPPSSPEQVQQQQQQSNVSVSFIPSVETTSKEPEPPSHAEDEVKSVPRQPLESPIKLSRGRLGHLDLKKGPRKTHHRRHVSDGSADSLSSDYPSLISSPEVRETGTASSNATPLLLETPPHFQMDCITPPNADHTLREDRLLHLNSHQKTSPRSSFKHSRTVSLPLQRFINERVDFPFADEHAFDSGHPNPPTRESATSAEIGVSHSEQHVIGSPATIKQPSPENNVSLHSPDQQQSGPDQPAEENSVVENTGTDIHSSADVPSCTGSPRLLLEPPTVRKRMMTRRSMEGLGLWKEETRGARPDSGASTPEFKLSAPPRMAKKPRDQLDEKISSILNTIPANIELVDPSVHDLDGSSMVSSLPTTRRERFRSASIQGTPTRSNTPTPSITLMPAVSRRRHSHAFATEDSSVKLYHLHRSGKSVPQKLFIRTVGVNGERVMVRVGGGWADLGEYLREYAIHHGRQKATEAPQVEVQGLTPQDSPVYSSPGTALTPTTAARRSPPSRPLSVMSYRPASSLAVHRSRRASNVSDMSDFRDINHDHHASNGSISPMSSAVFPASRRRLSVSSNQSMTSFMSESHAGPSVPLGLAGPLPRSRNVSMTPESEAWVEDVLGQARKNASLKPNRYASLTVSDRDLNGPKTISKARSVSDMGTVGLSKRVALRGLANRKL</sequence>
<dbReference type="Pfam" id="PF02187">
    <property type="entry name" value="GAS2"/>
    <property type="match status" value="1"/>
</dbReference>
<feature type="compositionally biased region" description="Basic residues" evidence="4">
    <location>
        <begin position="767"/>
        <end position="776"/>
    </location>
</feature>
<feature type="region of interest" description="Disordered" evidence="4">
    <location>
        <begin position="994"/>
        <end position="1022"/>
    </location>
</feature>
<gene>
    <name evidence="6" type="ORF">ASPZODRAFT_73491</name>
</gene>
<feature type="region of interest" description="Disordered" evidence="4">
    <location>
        <begin position="1163"/>
        <end position="1250"/>
    </location>
</feature>
<feature type="compositionally biased region" description="Polar residues" evidence="4">
    <location>
        <begin position="1174"/>
        <end position="1195"/>
    </location>
</feature>
<feature type="compositionally biased region" description="Low complexity" evidence="4">
    <location>
        <begin position="928"/>
        <end position="938"/>
    </location>
</feature>
<dbReference type="GeneID" id="34616358"/>
<feature type="compositionally biased region" description="Pro residues" evidence="4">
    <location>
        <begin position="119"/>
        <end position="131"/>
    </location>
</feature>
<dbReference type="Gene3D" id="3.30.920.20">
    <property type="entry name" value="Gas2-like domain"/>
    <property type="match status" value="1"/>
</dbReference>
<feature type="compositionally biased region" description="Polar residues" evidence="4">
    <location>
        <begin position="1070"/>
        <end position="1086"/>
    </location>
</feature>
<organism evidence="6 7">
    <name type="scientific">Penicilliopsis zonata CBS 506.65</name>
    <dbReference type="NCBI Taxonomy" id="1073090"/>
    <lineage>
        <taxon>Eukaryota</taxon>
        <taxon>Fungi</taxon>
        <taxon>Dikarya</taxon>
        <taxon>Ascomycota</taxon>
        <taxon>Pezizomycotina</taxon>
        <taxon>Eurotiomycetes</taxon>
        <taxon>Eurotiomycetidae</taxon>
        <taxon>Eurotiales</taxon>
        <taxon>Aspergillaceae</taxon>
        <taxon>Penicilliopsis</taxon>
    </lineage>
</organism>